<dbReference type="AlphaFoldDB" id="T0QRI2"/>
<evidence type="ECO:0008006" key="3">
    <source>
        <dbReference type="Google" id="ProtNLM"/>
    </source>
</evidence>
<keyword evidence="2" id="KW-1185">Reference proteome</keyword>
<accession>T0QRI2</accession>
<organism evidence="1 2">
    <name type="scientific">Saprolegnia diclina (strain VS20)</name>
    <dbReference type="NCBI Taxonomy" id="1156394"/>
    <lineage>
        <taxon>Eukaryota</taxon>
        <taxon>Sar</taxon>
        <taxon>Stramenopiles</taxon>
        <taxon>Oomycota</taxon>
        <taxon>Saprolegniomycetes</taxon>
        <taxon>Saprolegniales</taxon>
        <taxon>Saprolegniaceae</taxon>
        <taxon>Saprolegnia</taxon>
    </lineage>
</organism>
<dbReference type="EMBL" id="JH767145">
    <property type="protein sequence ID" value="EQC37341.1"/>
    <property type="molecule type" value="Genomic_DNA"/>
</dbReference>
<dbReference type="Proteomes" id="UP000030762">
    <property type="component" value="Unassembled WGS sequence"/>
</dbReference>
<dbReference type="OrthoDB" id="64318at2759"/>
<evidence type="ECO:0000313" key="1">
    <source>
        <dbReference type="EMBL" id="EQC37341.1"/>
    </source>
</evidence>
<protein>
    <recommendedName>
        <fullName evidence="3">COMM domain-containing protein</fullName>
    </recommendedName>
</protein>
<reference evidence="1 2" key="1">
    <citation type="submission" date="2012-04" db="EMBL/GenBank/DDBJ databases">
        <title>The Genome Sequence of Saprolegnia declina VS20.</title>
        <authorList>
            <consortium name="The Broad Institute Genome Sequencing Platform"/>
            <person name="Russ C."/>
            <person name="Nusbaum C."/>
            <person name="Tyler B."/>
            <person name="van West P."/>
            <person name="Dieguez-Uribeondo J."/>
            <person name="de Bruijn I."/>
            <person name="Tripathy S."/>
            <person name="Jiang R."/>
            <person name="Young S.K."/>
            <person name="Zeng Q."/>
            <person name="Gargeya S."/>
            <person name="Fitzgerald M."/>
            <person name="Haas B."/>
            <person name="Abouelleil A."/>
            <person name="Alvarado L."/>
            <person name="Arachchi H.M."/>
            <person name="Berlin A."/>
            <person name="Chapman S.B."/>
            <person name="Goldberg J."/>
            <person name="Griggs A."/>
            <person name="Gujja S."/>
            <person name="Hansen M."/>
            <person name="Howarth C."/>
            <person name="Imamovic A."/>
            <person name="Larimer J."/>
            <person name="McCowen C."/>
            <person name="Montmayeur A."/>
            <person name="Murphy C."/>
            <person name="Neiman D."/>
            <person name="Pearson M."/>
            <person name="Priest M."/>
            <person name="Roberts A."/>
            <person name="Saif S."/>
            <person name="Shea T."/>
            <person name="Sisk P."/>
            <person name="Sykes S."/>
            <person name="Wortman J."/>
            <person name="Nusbaum C."/>
            <person name="Birren B."/>
        </authorList>
    </citation>
    <scope>NUCLEOTIDE SEQUENCE [LARGE SCALE GENOMIC DNA]</scope>
    <source>
        <strain evidence="1 2">VS20</strain>
    </source>
</reference>
<evidence type="ECO:0000313" key="2">
    <source>
        <dbReference type="Proteomes" id="UP000030762"/>
    </source>
</evidence>
<gene>
    <name evidence="1" type="ORF">SDRG_05558</name>
</gene>
<sequence>MEALLLRCQSAADVEAILEGAFSSVLEVGNMASLHEADAQVELHDVVLAALSPSTTSDLEQTLKAVGNAQLRQLVADLLHDQRRAMWREIAARSGACPSLPKMLDVQWRVLVTSDPTLDAGRPEPIALLECAGQEAHVHAAQFPALRAVQFQMTKGAVDKMVSELHGIRDQIQLLQSTSRLA</sequence>
<dbReference type="GeneID" id="19946285"/>
<dbReference type="OMA" id="RAMWREI"/>
<dbReference type="RefSeq" id="XP_008609503.1">
    <property type="nucleotide sequence ID" value="XM_008611281.1"/>
</dbReference>
<proteinExistence type="predicted"/>
<dbReference type="VEuPathDB" id="FungiDB:SDRG_05558"/>
<dbReference type="InParanoid" id="T0QRI2"/>
<name>T0QRI2_SAPDV</name>